<reference evidence="1 2" key="2">
    <citation type="journal article" date="2019" name="G3 (Bethesda)">
        <title>Hybrid Assembly of the Genome of the Entomopathogenic Nematode Steinernema carpocapsae Identifies the X-Chromosome.</title>
        <authorList>
            <person name="Serra L."/>
            <person name="Macchietto M."/>
            <person name="Macias-Munoz A."/>
            <person name="McGill C.J."/>
            <person name="Rodriguez I.M."/>
            <person name="Rodriguez B."/>
            <person name="Murad R."/>
            <person name="Mortazavi A."/>
        </authorList>
    </citation>
    <scope>NUCLEOTIDE SEQUENCE [LARGE SCALE GENOMIC DNA]</scope>
    <source>
        <strain evidence="1 2">ALL</strain>
    </source>
</reference>
<evidence type="ECO:0000313" key="2">
    <source>
        <dbReference type="Proteomes" id="UP000298663"/>
    </source>
</evidence>
<keyword evidence="2" id="KW-1185">Reference proteome</keyword>
<comment type="caution">
    <text evidence="1">The sequence shown here is derived from an EMBL/GenBank/DDBJ whole genome shotgun (WGS) entry which is preliminary data.</text>
</comment>
<accession>A0A4U5PDK6</accession>
<reference evidence="1 2" key="1">
    <citation type="journal article" date="2015" name="Genome Biol.">
        <title>Comparative genomics of Steinernema reveals deeply conserved gene regulatory networks.</title>
        <authorList>
            <person name="Dillman A.R."/>
            <person name="Macchietto M."/>
            <person name="Porter C.F."/>
            <person name="Rogers A."/>
            <person name="Williams B."/>
            <person name="Antoshechkin I."/>
            <person name="Lee M.M."/>
            <person name="Goodwin Z."/>
            <person name="Lu X."/>
            <person name="Lewis E.E."/>
            <person name="Goodrich-Blair H."/>
            <person name="Stock S.P."/>
            <person name="Adams B.J."/>
            <person name="Sternberg P.W."/>
            <person name="Mortazavi A."/>
        </authorList>
    </citation>
    <scope>NUCLEOTIDE SEQUENCE [LARGE SCALE GENOMIC DNA]</scope>
    <source>
        <strain evidence="1 2">ALL</strain>
    </source>
</reference>
<protein>
    <submittedName>
        <fullName evidence="1">Uncharacterized protein</fullName>
    </submittedName>
</protein>
<sequence length="71" mass="7998">MWGISYIMRSVSNNWVGRGSARTGGGRLRCSVLARAFLVLQNQIARARTAFSSAFRKRFISIAQIGRDFLF</sequence>
<organism evidence="1 2">
    <name type="scientific">Steinernema carpocapsae</name>
    <name type="common">Entomopathogenic nematode</name>
    <dbReference type="NCBI Taxonomy" id="34508"/>
    <lineage>
        <taxon>Eukaryota</taxon>
        <taxon>Metazoa</taxon>
        <taxon>Ecdysozoa</taxon>
        <taxon>Nematoda</taxon>
        <taxon>Chromadorea</taxon>
        <taxon>Rhabditida</taxon>
        <taxon>Tylenchina</taxon>
        <taxon>Panagrolaimomorpha</taxon>
        <taxon>Strongyloidoidea</taxon>
        <taxon>Steinernematidae</taxon>
        <taxon>Steinernema</taxon>
    </lineage>
</organism>
<dbReference type="AlphaFoldDB" id="A0A4U5PDK6"/>
<dbReference type="Proteomes" id="UP000298663">
    <property type="component" value="Unassembled WGS sequence"/>
</dbReference>
<name>A0A4U5PDK6_STECR</name>
<proteinExistence type="predicted"/>
<dbReference type="EMBL" id="AZBU02000002">
    <property type="protein sequence ID" value="TKR94549.1"/>
    <property type="molecule type" value="Genomic_DNA"/>
</dbReference>
<evidence type="ECO:0000313" key="1">
    <source>
        <dbReference type="EMBL" id="TKR94549.1"/>
    </source>
</evidence>
<gene>
    <name evidence="1" type="ORF">L596_008818</name>
</gene>